<dbReference type="SUPFAM" id="SSF54928">
    <property type="entry name" value="RNA-binding domain, RBD"/>
    <property type="match status" value="1"/>
</dbReference>
<dbReference type="Gene3D" id="3.30.70.330">
    <property type="match status" value="1"/>
</dbReference>
<dbReference type="GO" id="GO:0005654">
    <property type="term" value="C:nucleoplasm"/>
    <property type="evidence" value="ECO:0007669"/>
    <property type="project" value="TreeGrafter"/>
</dbReference>
<proteinExistence type="inferred from homology"/>
<evidence type="ECO:0000256" key="1">
    <source>
        <dbReference type="ARBA" id="ARBA00006938"/>
    </source>
</evidence>
<dbReference type="GO" id="GO:0005681">
    <property type="term" value="C:spliceosomal complex"/>
    <property type="evidence" value="ECO:0007669"/>
    <property type="project" value="UniProtKB-KW"/>
</dbReference>
<keyword evidence="6" id="KW-0508">mRNA splicing</keyword>
<dbReference type="InterPro" id="IPR012677">
    <property type="entry name" value="Nucleotide-bd_a/b_plait_sf"/>
</dbReference>
<dbReference type="PANTHER" id="PTHR20957:SF0">
    <property type="entry name" value="RNA-BINDING PROTEIN 48"/>
    <property type="match status" value="1"/>
</dbReference>
<feature type="compositionally biased region" description="Polar residues" evidence="8">
    <location>
        <begin position="294"/>
        <end position="305"/>
    </location>
</feature>
<sequence>MNVPSPRTYSHHAKVGPCFSRPAYRDGRQKKAVKVYTIATESTYLLFFGVPSIDLEQALKDRCKRFGTLERITKLSEYPNKEEFTDVFLVKFPSVQIARRAKRSLDNSNFYGGQLHVCYAPEYETVAECRVKLYLCRRDNARVARKADHEYSQRFLKPPEFADVASSKSSDPMVESTAFTLEPTPPLMDSAILSEGTSLNLTVLKPTGDALDDARRHWFRLGATFITSSTFTTEADNPAACNPVTTASSSSEGPHHSHYPRRPLPEAVMQALSWKPYQSTSNSGQRDPILVSKPSPSTQNHQPLTVGSFVPRCLRTRVLTGSRRETGHTKTNTSVSSDAITTEEVKRLALTLGPKQGPAAFPSPQATAKRIVFHQPEAAKRRKLDPSSTTATIDPSE</sequence>
<keyword evidence="10" id="KW-1185">Reference proteome</keyword>
<dbReference type="CDD" id="cd12442">
    <property type="entry name" value="RRM_RBM48"/>
    <property type="match status" value="1"/>
</dbReference>
<feature type="compositionally biased region" description="Polar residues" evidence="8">
    <location>
        <begin position="386"/>
        <end position="397"/>
    </location>
</feature>
<dbReference type="Proteomes" id="UP000308267">
    <property type="component" value="Unassembled WGS sequence"/>
</dbReference>
<reference evidence="9 10" key="1">
    <citation type="journal article" date="2019" name="BMC Genomics">
        <title>New insights from Opisthorchis felineus genome: update on genomics of the epidemiologically important liver flukes.</title>
        <authorList>
            <person name="Ershov N.I."/>
            <person name="Mordvinov V.A."/>
            <person name="Prokhortchouk E.B."/>
            <person name="Pakharukova M.Y."/>
            <person name="Gunbin K.V."/>
            <person name="Ustyantsev K."/>
            <person name="Genaev M.A."/>
            <person name="Blinov A.G."/>
            <person name="Mazur A."/>
            <person name="Boulygina E."/>
            <person name="Tsygankova S."/>
            <person name="Khrameeva E."/>
            <person name="Chekanov N."/>
            <person name="Fan G."/>
            <person name="Xiao A."/>
            <person name="Zhang H."/>
            <person name="Xu X."/>
            <person name="Yang H."/>
            <person name="Solovyev V."/>
            <person name="Lee S.M."/>
            <person name="Liu X."/>
            <person name="Afonnikov D.A."/>
            <person name="Skryabin K.G."/>
        </authorList>
    </citation>
    <scope>NUCLEOTIDE SEQUENCE [LARGE SCALE GENOMIC DNA]</scope>
    <source>
        <strain evidence="9">AK-0245</strain>
        <tissue evidence="9">Whole organism</tissue>
    </source>
</reference>
<dbReference type="PANTHER" id="PTHR20957">
    <property type="entry name" value="RNA-BINDING PROTEIN 48"/>
    <property type="match status" value="1"/>
</dbReference>
<evidence type="ECO:0000256" key="4">
    <source>
        <dbReference type="ARBA" id="ARBA00022728"/>
    </source>
</evidence>
<evidence type="ECO:0000256" key="3">
    <source>
        <dbReference type="ARBA" id="ARBA00022664"/>
    </source>
</evidence>
<evidence type="ECO:0000256" key="5">
    <source>
        <dbReference type="ARBA" id="ARBA00022884"/>
    </source>
</evidence>
<evidence type="ECO:0000256" key="2">
    <source>
        <dbReference type="ARBA" id="ARBA00015189"/>
    </source>
</evidence>
<protein>
    <recommendedName>
        <fullName evidence="2">RNA-binding protein 48</fullName>
    </recommendedName>
</protein>
<dbReference type="GO" id="GO:0003723">
    <property type="term" value="F:RNA binding"/>
    <property type="evidence" value="ECO:0007669"/>
    <property type="project" value="UniProtKB-KW"/>
</dbReference>
<keyword evidence="5" id="KW-0694">RNA-binding</keyword>
<evidence type="ECO:0000256" key="6">
    <source>
        <dbReference type="ARBA" id="ARBA00023187"/>
    </source>
</evidence>
<keyword evidence="4" id="KW-0747">Spliceosome</keyword>
<dbReference type="GO" id="GO:0006397">
    <property type="term" value="P:mRNA processing"/>
    <property type="evidence" value="ECO:0007669"/>
    <property type="project" value="UniProtKB-KW"/>
</dbReference>
<dbReference type="GO" id="GO:0008380">
    <property type="term" value="P:RNA splicing"/>
    <property type="evidence" value="ECO:0007669"/>
    <property type="project" value="UniProtKB-KW"/>
</dbReference>
<dbReference type="OrthoDB" id="78358at2759"/>
<evidence type="ECO:0000313" key="10">
    <source>
        <dbReference type="Proteomes" id="UP000308267"/>
    </source>
</evidence>
<dbReference type="InterPro" id="IPR034264">
    <property type="entry name" value="RBM48_RRM"/>
</dbReference>
<dbReference type="EMBL" id="SJOL01002045">
    <property type="protein sequence ID" value="TGZ74196.1"/>
    <property type="molecule type" value="Genomic_DNA"/>
</dbReference>
<evidence type="ECO:0000256" key="7">
    <source>
        <dbReference type="ARBA" id="ARBA00035004"/>
    </source>
</evidence>
<dbReference type="STRING" id="147828.A0A4S2MC94"/>
<gene>
    <name evidence="9" type="ORF">CRM22_001066</name>
</gene>
<name>A0A4S2MC94_OPIFE</name>
<accession>A0A4S2MC94</accession>
<evidence type="ECO:0000256" key="8">
    <source>
        <dbReference type="SAM" id="MobiDB-lite"/>
    </source>
</evidence>
<keyword evidence="3" id="KW-0507">mRNA processing</keyword>
<organism evidence="9 10">
    <name type="scientific">Opisthorchis felineus</name>
    <dbReference type="NCBI Taxonomy" id="147828"/>
    <lineage>
        <taxon>Eukaryota</taxon>
        <taxon>Metazoa</taxon>
        <taxon>Spiralia</taxon>
        <taxon>Lophotrochozoa</taxon>
        <taxon>Platyhelminthes</taxon>
        <taxon>Trematoda</taxon>
        <taxon>Digenea</taxon>
        <taxon>Opisthorchiida</taxon>
        <taxon>Opisthorchiata</taxon>
        <taxon>Opisthorchiidae</taxon>
        <taxon>Opisthorchis</taxon>
    </lineage>
</organism>
<feature type="region of interest" description="Disordered" evidence="8">
    <location>
        <begin position="277"/>
        <end position="305"/>
    </location>
</feature>
<comment type="similarity">
    <text evidence="1">Belongs to the RBM48 family.</text>
</comment>
<dbReference type="InterPro" id="IPR035979">
    <property type="entry name" value="RBD_domain_sf"/>
</dbReference>
<evidence type="ECO:0000313" key="9">
    <source>
        <dbReference type="EMBL" id="TGZ74196.1"/>
    </source>
</evidence>
<dbReference type="AlphaFoldDB" id="A0A4S2MC94"/>
<feature type="compositionally biased region" description="Polar residues" evidence="8">
    <location>
        <begin position="243"/>
        <end position="252"/>
    </location>
</feature>
<feature type="region of interest" description="Disordered" evidence="8">
    <location>
        <begin position="235"/>
        <end position="262"/>
    </location>
</feature>
<feature type="region of interest" description="Disordered" evidence="8">
    <location>
        <begin position="375"/>
        <end position="397"/>
    </location>
</feature>
<comment type="function">
    <text evidence="7">As a component of the minor spliceosome, involved in the splicing of U12-type introns in pre-mRNAs.</text>
</comment>
<dbReference type="InterPro" id="IPR039599">
    <property type="entry name" value="RBM48"/>
</dbReference>
<comment type="caution">
    <text evidence="9">The sequence shown here is derived from an EMBL/GenBank/DDBJ whole genome shotgun (WGS) entry which is preliminary data.</text>
</comment>